<organism evidence="2 3">
    <name type="scientific">Nannochloropsis gaditana</name>
    <dbReference type="NCBI Taxonomy" id="72520"/>
    <lineage>
        <taxon>Eukaryota</taxon>
        <taxon>Sar</taxon>
        <taxon>Stramenopiles</taxon>
        <taxon>Ochrophyta</taxon>
        <taxon>Eustigmatophyceae</taxon>
        <taxon>Eustigmatales</taxon>
        <taxon>Monodopsidaceae</taxon>
        <taxon>Nannochloropsis</taxon>
    </lineage>
</organism>
<dbReference type="OrthoDB" id="10533595at2759"/>
<keyword evidence="3" id="KW-1185">Reference proteome</keyword>
<evidence type="ECO:0000313" key="3">
    <source>
        <dbReference type="Proteomes" id="UP000019335"/>
    </source>
</evidence>
<feature type="compositionally biased region" description="Low complexity" evidence="1">
    <location>
        <begin position="43"/>
        <end position="54"/>
    </location>
</feature>
<evidence type="ECO:0000256" key="1">
    <source>
        <dbReference type="SAM" id="MobiDB-lite"/>
    </source>
</evidence>
<feature type="region of interest" description="Disordered" evidence="1">
    <location>
        <begin position="1"/>
        <end position="102"/>
    </location>
</feature>
<feature type="compositionally biased region" description="Basic and acidic residues" evidence="1">
    <location>
        <begin position="1"/>
        <end position="15"/>
    </location>
</feature>
<sequence>MEKRARGRAAEENARKTKKNSWLPPSNSCKTRICPRSGHESRSSAGGSSTSSSRTTEDEGEKEMGRGQGLEGASLCQAGSEESPLKRRRGSVPGLGQAHQSISDLSAVTSISAATFASSVPKTSITPMSSVVYPESPDKAAGNGLYPGRSQPFVALPSPVPPFRGTAGPEPMVEVTGL</sequence>
<accession>W7TRX3</accession>
<reference evidence="2 3" key="1">
    <citation type="journal article" date="2014" name="Mol. Plant">
        <title>Chromosome Scale Genome Assembly and Transcriptome Profiling of Nannochloropsis gaditana in Nitrogen Depletion.</title>
        <authorList>
            <person name="Corteggiani Carpinelli E."/>
            <person name="Telatin A."/>
            <person name="Vitulo N."/>
            <person name="Forcato C."/>
            <person name="D'Angelo M."/>
            <person name="Schiavon R."/>
            <person name="Vezzi A."/>
            <person name="Giacometti G.M."/>
            <person name="Morosinotto T."/>
            <person name="Valle G."/>
        </authorList>
    </citation>
    <scope>NUCLEOTIDE SEQUENCE [LARGE SCALE GENOMIC DNA]</scope>
    <source>
        <strain evidence="2 3">B-31</strain>
    </source>
</reference>
<gene>
    <name evidence="2" type="ORF">Naga_100847g1</name>
</gene>
<evidence type="ECO:0000313" key="2">
    <source>
        <dbReference type="EMBL" id="EWM23059.1"/>
    </source>
</evidence>
<dbReference type="EMBL" id="AZIL01001882">
    <property type="protein sequence ID" value="EWM23059.1"/>
    <property type="molecule type" value="Genomic_DNA"/>
</dbReference>
<name>W7TRX3_9STRA</name>
<feature type="region of interest" description="Disordered" evidence="1">
    <location>
        <begin position="157"/>
        <end position="178"/>
    </location>
</feature>
<dbReference type="AlphaFoldDB" id="W7TRX3"/>
<protein>
    <submittedName>
        <fullName evidence="2">Uncharacterized protein</fullName>
    </submittedName>
</protein>
<dbReference type="Proteomes" id="UP000019335">
    <property type="component" value="Chromosome 18"/>
</dbReference>
<proteinExistence type="predicted"/>
<comment type="caution">
    <text evidence="2">The sequence shown here is derived from an EMBL/GenBank/DDBJ whole genome shotgun (WGS) entry which is preliminary data.</text>
</comment>